<dbReference type="InterPro" id="IPR036396">
    <property type="entry name" value="Cyt_P450_sf"/>
</dbReference>
<dbReference type="GO" id="GO:0020037">
    <property type="term" value="F:heme binding"/>
    <property type="evidence" value="ECO:0007669"/>
    <property type="project" value="InterPro"/>
</dbReference>
<dbReference type="AlphaFoldDB" id="A0A263D1D6"/>
<dbReference type="PANTHER" id="PTHR46696">
    <property type="entry name" value="P450, PUTATIVE (EUROFUNG)-RELATED"/>
    <property type="match status" value="1"/>
</dbReference>
<dbReference type="InterPro" id="IPR017972">
    <property type="entry name" value="Cyt_P450_CS"/>
</dbReference>
<dbReference type="CDD" id="cd11029">
    <property type="entry name" value="CYP107-like"/>
    <property type="match status" value="1"/>
</dbReference>
<evidence type="ECO:0000256" key="3">
    <source>
        <dbReference type="ARBA" id="ARBA00022617"/>
    </source>
</evidence>
<dbReference type="Pfam" id="PF00067">
    <property type="entry name" value="p450"/>
    <property type="match status" value="2"/>
</dbReference>
<evidence type="ECO:0000256" key="5">
    <source>
        <dbReference type="ARBA" id="ARBA00023002"/>
    </source>
</evidence>
<evidence type="ECO:0000256" key="8">
    <source>
        <dbReference type="ARBA" id="ARBA00055433"/>
    </source>
</evidence>
<dbReference type="PANTHER" id="PTHR46696:SF1">
    <property type="entry name" value="CYTOCHROME P450 YJIB-RELATED"/>
    <property type="match status" value="1"/>
</dbReference>
<evidence type="ECO:0000256" key="4">
    <source>
        <dbReference type="ARBA" id="ARBA00022723"/>
    </source>
</evidence>
<keyword evidence="3 9" id="KW-0349">Heme</keyword>
<keyword evidence="6 9" id="KW-0408">Iron</keyword>
<dbReference type="GO" id="GO:0004497">
    <property type="term" value="F:monooxygenase activity"/>
    <property type="evidence" value="ECO:0007669"/>
    <property type="project" value="UniProtKB-KW"/>
</dbReference>
<dbReference type="Gene3D" id="1.10.630.10">
    <property type="entry name" value="Cytochrome P450"/>
    <property type="match status" value="1"/>
</dbReference>
<dbReference type="Proteomes" id="UP000242444">
    <property type="component" value="Unassembled WGS sequence"/>
</dbReference>
<name>A0A263D1D6_9PSEU</name>
<dbReference type="PRINTS" id="PR00385">
    <property type="entry name" value="P450"/>
</dbReference>
<dbReference type="FunFam" id="1.10.630.10:FF:000018">
    <property type="entry name" value="Cytochrome P450 monooxygenase"/>
    <property type="match status" value="1"/>
</dbReference>
<dbReference type="GO" id="GO:0016705">
    <property type="term" value="F:oxidoreductase activity, acting on paired donors, with incorporation or reduction of molecular oxygen"/>
    <property type="evidence" value="ECO:0007669"/>
    <property type="project" value="InterPro"/>
</dbReference>
<evidence type="ECO:0000256" key="7">
    <source>
        <dbReference type="ARBA" id="ARBA00023033"/>
    </source>
</evidence>
<comment type="caution">
    <text evidence="10">The sequence shown here is derived from an EMBL/GenBank/DDBJ whole genome shotgun (WGS) entry which is preliminary data.</text>
</comment>
<evidence type="ECO:0000256" key="6">
    <source>
        <dbReference type="ARBA" id="ARBA00023004"/>
    </source>
</evidence>
<comment type="similarity">
    <text evidence="2 9">Belongs to the cytochrome P450 family.</text>
</comment>
<comment type="function">
    <text evidence="8">Involved in the coupling of aromatic side chains of the heptapeptide of vancomycin.</text>
</comment>
<organism evidence="10 11">
    <name type="scientific">Amycolatopsis antarctica</name>
    <dbReference type="NCBI Taxonomy" id="1854586"/>
    <lineage>
        <taxon>Bacteria</taxon>
        <taxon>Bacillati</taxon>
        <taxon>Actinomycetota</taxon>
        <taxon>Actinomycetes</taxon>
        <taxon>Pseudonocardiales</taxon>
        <taxon>Pseudonocardiaceae</taxon>
        <taxon>Amycolatopsis</taxon>
    </lineage>
</organism>
<evidence type="ECO:0000256" key="1">
    <source>
        <dbReference type="ARBA" id="ARBA00004660"/>
    </source>
</evidence>
<evidence type="ECO:0000313" key="10">
    <source>
        <dbReference type="EMBL" id="OZM72263.1"/>
    </source>
</evidence>
<reference evidence="10 11" key="1">
    <citation type="submission" date="2017-07" db="EMBL/GenBank/DDBJ databases">
        <title>Amycolatopsis antarcticus sp. nov., isolated from the surface of an Antarcticus brown macroalga.</title>
        <authorList>
            <person name="Wang J."/>
            <person name="Leiva S."/>
            <person name="Huang J."/>
            <person name="Huang Y."/>
        </authorList>
    </citation>
    <scope>NUCLEOTIDE SEQUENCE [LARGE SCALE GENOMIC DNA]</scope>
    <source>
        <strain evidence="10 11">AU-G6</strain>
    </source>
</reference>
<accession>A0A263D1D6</accession>
<proteinExistence type="inferred from homology"/>
<dbReference type="PROSITE" id="PS00086">
    <property type="entry name" value="CYTOCHROME_P450"/>
    <property type="match status" value="1"/>
</dbReference>
<keyword evidence="7 9" id="KW-0503">Monooxygenase</keyword>
<gene>
    <name evidence="10" type="ORF">CFN78_14680</name>
</gene>
<sequence>MSAPQHCPLTLDPAGRDLHGEATALRARGAAAEVELPGGIRAWAVTDHRELRSLLRDPRVSKDPRQHWPQWRDGEVPGDWPLLSWVAVNNMFTAYGEEHRRLRGPLASAFTARRVDGLRPRIAEITAGLLDSLAACAPGEVVDLRARFAHPLPIEVISDLFGVPDEARADLRSIVDGVFRTSSTPEEAMANHQKMARFLADLVARKRSEPADDLTSVLLSASAEQDRPLGEDELADTLILMLGAGHETTVNLLTQAIAALLSHPDQLALVRAGRAGWSDVIEETLRWQPSIANLPLRYAVEDLTLADGTRIPRGAPILAAYAAANRDPGHFGGDAHEFRVDREVRDHLAFGHGVHYCLGAPLARLEASVALPALFERLPHAALAVPAGELSPMESFIANGHRELPVVPVPGI</sequence>
<dbReference type="OrthoDB" id="5500002at2"/>
<protein>
    <submittedName>
        <fullName evidence="10">Cytochrome P450</fullName>
    </submittedName>
</protein>
<dbReference type="InParanoid" id="A0A263D1D6"/>
<dbReference type="SUPFAM" id="SSF48264">
    <property type="entry name" value="Cytochrome P450"/>
    <property type="match status" value="1"/>
</dbReference>
<dbReference type="InterPro" id="IPR001128">
    <property type="entry name" value="Cyt_P450"/>
</dbReference>
<dbReference type="GO" id="GO:0005506">
    <property type="term" value="F:iron ion binding"/>
    <property type="evidence" value="ECO:0007669"/>
    <property type="project" value="InterPro"/>
</dbReference>
<dbReference type="FunCoup" id="A0A263D1D6">
    <property type="interactions" value="7"/>
</dbReference>
<comment type="pathway">
    <text evidence="1">Antibiotic biosynthesis; vancomycin biosynthesis.</text>
</comment>
<evidence type="ECO:0000256" key="9">
    <source>
        <dbReference type="RuleBase" id="RU000461"/>
    </source>
</evidence>
<dbReference type="RefSeq" id="WP_094863361.1">
    <property type="nucleotide sequence ID" value="NZ_NKYE01000008.1"/>
</dbReference>
<keyword evidence="5 9" id="KW-0560">Oxidoreductase</keyword>
<evidence type="ECO:0000313" key="11">
    <source>
        <dbReference type="Proteomes" id="UP000242444"/>
    </source>
</evidence>
<keyword evidence="4 9" id="KW-0479">Metal-binding</keyword>
<keyword evidence="11" id="KW-1185">Reference proteome</keyword>
<evidence type="ECO:0000256" key="2">
    <source>
        <dbReference type="ARBA" id="ARBA00010617"/>
    </source>
</evidence>
<dbReference type="EMBL" id="NKYE01000008">
    <property type="protein sequence ID" value="OZM72263.1"/>
    <property type="molecule type" value="Genomic_DNA"/>
</dbReference>